<dbReference type="InterPro" id="IPR036259">
    <property type="entry name" value="MFS_trans_sf"/>
</dbReference>
<feature type="region of interest" description="Disordered" evidence="5">
    <location>
        <begin position="614"/>
        <end position="640"/>
    </location>
</feature>
<dbReference type="GO" id="GO:0005886">
    <property type="term" value="C:plasma membrane"/>
    <property type="evidence" value="ECO:0007669"/>
    <property type="project" value="TreeGrafter"/>
</dbReference>
<comment type="caution">
    <text evidence="8">The sequence shown here is derived from an EMBL/GenBank/DDBJ whole genome shotgun (WGS) entry which is preliminary data.</text>
</comment>
<evidence type="ECO:0000256" key="3">
    <source>
        <dbReference type="ARBA" id="ARBA00022989"/>
    </source>
</evidence>
<evidence type="ECO:0000256" key="5">
    <source>
        <dbReference type="SAM" id="MobiDB-lite"/>
    </source>
</evidence>
<dbReference type="Gene3D" id="1.20.1250.20">
    <property type="entry name" value="MFS general substrate transporter like domains"/>
    <property type="match status" value="2"/>
</dbReference>
<dbReference type="PANTHER" id="PTHR23501">
    <property type="entry name" value="MAJOR FACILITATOR SUPERFAMILY"/>
    <property type="match status" value="1"/>
</dbReference>
<dbReference type="InterPro" id="IPR020846">
    <property type="entry name" value="MFS_dom"/>
</dbReference>
<feature type="compositionally biased region" description="Polar residues" evidence="5">
    <location>
        <begin position="18"/>
        <end position="30"/>
    </location>
</feature>
<keyword evidence="9" id="KW-1185">Reference proteome</keyword>
<feature type="transmembrane region" description="Helical" evidence="6">
    <location>
        <begin position="421"/>
        <end position="446"/>
    </location>
</feature>
<organism evidence="8 9">
    <name type="scientific">Neocucurbitaria cava</name>
    <dbReference type="NCBI Taxonomy" id="798079"/>
    <lineage>
        <taxon>Eukaryota</taxon>
        <taxon>Fungi</taxon>
        <taxon>Dikarya</taxon>
        <taxon>Ascomycota</taxon>
        <taxon>Pezizomycotina</taxon>
        <taxon>Dothideomycetes</taxon>
        <taxon>Pleosporomycetidae</taxon>
        <taxon>Pleosporales</taxon>
        <taxon>Pleosporineae</taxon>
        <taxon>Cucurbitariaceae</taxon>
        <taxon>Neocucurbitaria</taxon>
    </lineage>
</organism>
<accession>A0A9W8XZP8</accession>
<gene>
    <name evidence="8" type="ORF">N0V83_009395</name>
</gene>
<feature type="transmembrane region" description="Helical" evidence="6">
    <location>
        <begin position="192"/>
        <end position="212"/>
    </location>
</feature>
<feature type="region of interest" description="Disordered" evidence="5">
    <location>
        <begin position="14"/>
        <end position="33"/>
    </location>
</feature>
<name>A0A9W8XZP8_9PLEO</name>
<feature type="transmembrane region" description="Helical" evidence="6">
    <location>
        <begin position="327"/>
        <end position="349"/>
    </location>
</feature>
<evidence type="ECO:0000313" key="9">
    <source>
        <dbReference type="Proteomes" id="UP001140560"/>
    </source>
</evidence>
<feature type="transmembrane region" description="Helical" evidence="6">
    <location>
        <begin position="361"/>
        <end position="381"/>
    </location>
</feature>
<protein>
    <recommendedName>
        <fullName evidence="7">Major facilitator superfamily (MFS) profile domain-containing protein</fullName>
    </recommendedName>
</protein>
<dbReference type="PROSITE" id="PS50850">
    <property type="entry name" value="MFS"/>
    <property type="match status" value="1"/>
</dbReference>
<keyword evidence="3 6" id="KW-1133">Transmembrane helix</keyword>
<dbReference type="OrthoDB" id="10021397at2759"/>
<dbReference type="Pfam" id="PF07690">
    <property type="entry name" value="MFS_1"/>
    <property type="match status" value="1"/>
</dbReference>
<dbReference type="PANTHER" id="PTHR23501:SF155">
    <property type="entry name" value="EFFLUX PUMP AFOB"/>
    <property type="match status" value="1"/>
</dbReference>
<dbReference type="AlphaFoldDB" id="A0A9W8XZP8"/>
<dbReference type="Proteomes" id="UP001140560">
    <property type="component" value="Unassembled WGS sequence"/>
</dbReference>
<feature type="transmembrane region" description="Helical" evidence="6">
    <location>
        <begin position="218"/>
        <end position="238"/>
    </location>
</feature>
<feature type="transmembrane region" description="Helical" evidence="6">
    <location>
        <begin position="153"/>
        <end position="180"/>
    </location>
</feature>
<feature type="transmembrane region" description="Helical" evidence="6">
    <location>
        <begin position="388"/>
        <end position="409"/>
    </location>
</feature>
<feature type="transmembrane region" description="Helical" evidence="6">
    <location>
        <begin position="127"/>
        <end position="147"/>
    </location>
</feature>
<evidence type="ECO:0000256" key="4">
    <source>
        <dbReference type="ARBA" id="ARBA00023136"/>
    </source>
</evidence>
<keyword evidence="2 6" id="KW-0812">Transmembrane</keyword>
<dbReference type="GO" id="GO:0022857">
    <property type="term" value="F:transmembrane transporter activity"/>
    <property type="evidence" value="ECO:0007669"/>
    <property type="project" value="InterPro"/>
</dbReference>
<dbReference type="SUPFAM" id="SSF103473">
    <property type="entry name" value="MFS general substrate transporter"/>
    <property type="match status" value="1"/>
</dbReference>
<feature type="transmembrane region" description="Helical" evidence="6">
    <location>
        <begin position="259"/>
        <end position="279"/>
    </location>
</feature>
<dbReference type="EMBL" id="JAPEUY010000018">
    <property type="protein sequence ID" value="KAJ4363942.1"/>
    <property type="molecule type" value="Genomic_DNA"/>
</dbReference>
<feature type="transmembrane region" description="Helical" evidence="6">
    <location>
        <begin position="579"/>
        <end position="599"/>
    </location>
</feature>
<keyword evidence="4 6" id="KW-0472">Membrane</keyword>
<evidence type="ECO:0000256" key="2">
    <source>
        <dbReference type="ARBA" id="ARBA00022692"/>
    </source>
</evidence>
<evidence type="ECO:0000313" key="8">
    <source>
        <dbReference type="EMBL" id="KAJ4363942.1"/>
    </source>
</evidence>
<evidence type="ECO:0000259" key="7">
    <source>
        <dbReference type="PROSITE" id="PS50850"/>
    </source>
</evidence>
<feature type="transmembrane region" description="Helical" evidence="6">
    <location>
        <begin position="285"/>
        <end position="307"/>
    </location>
</feature>
<comment type="subcellular location">
    <subcellularLocation>
        <location evidence="1">Membrane</location>
        <topology evidence="1">Multi-pass membrane protein</topology>
    </subcellularLocation>
</comment>
<feature type="transmembrane region" description="Helical" evidence="6">
    <location>
        <begin position="47"/>
        <end position="65"/>
    </location>
</feature>
<dbReference type="InterPro" id="IPR011701">
    <property type="entry name" value="MFS"/>
</dbReference>
<feature type="compositionally biased region" description="Basic and acidic residues" evidence="5">
    <location>
        <begin position="621"/>
        <end position="640"/>
    </location>
</feature>
<feature type="domain" description="Major facilitator superfamily (MFS) profile" evidence="7">
    <location>
        <begin position="52"/>
        <end position="640"/>
    </location>
</feature>
<proteinExistence type="predicted"/>
<evidence type="ECO:0000256" key="6">
    <source>
        <dbReference type="SAM" id="Phobius"/>
    </source>
</evidence>
<reference evidence="8" key="1">
    <citation type="submission" date="2022-10" db="EMBL/GenBank/DDBJ databases">
        <title>Tapping the CABI collections for fungal endophytes: first genome assemblies for Collariella, Neodidymelliopsis, Ascochyta clinopodiicola, Didymella pomorum, Didymosphaeria variabile, Neocosmospora piperis and Neocucurbitaria cava.</title>
        <authorList>
            <person name="Hill R."/>
        </authorList>
    </citation>
    <scope>NUCLEOTIDE SEQUENCE</scope>
    <source>
        <strain evidence="8">IMI 356814</strain>
    </source>
</reference>
<evidence type="ECO:0000256" key="1">
    <source>
        <dbReference type="ARBA" id="ARBA00004141"/>
    </source>
</evidence>
<sequence>MSYSERHIDAQLDAGIHSNGTPSNASSSKDLTMEKEDVNEGNYPTGVALYSALVPVTIGYFLYFLDTCIVATATPAITVHFNALVDIGWYGGAYQLGNAAVRPLTGKLYSHFSTKARYPNSDSILQWTYLAFFIIFAVGSAICGAAVSSPMFIIGRAIAGAGAAGISTGALTIISCVLPVRKQAKAIGINMGIGQIGIALGPILGGAFTEYVSWRWCFYINLPLGGALIALLLFSRIPEATTKLPARQVLGTAIKSLDLPGFMLVSPAAVMFLLGLQYGGTIHPWNSSVVIGLIVGGVVTFIVFLVWESRQGDAAMIPMAMLKQKIIWSAAATLFFLLGSILTAEYYLAVYFQTVHGNSPLLSGVHILPTTLGLILFAVLAGTMTEKFGYYLPFNLGGAAASTIGYGLMSMLKPTTPSSKWIGYQILYGAGSGAMVSVVSLPLLFLPSVCKSYVFLLHHNHYYVSHKPGPPKIKESIADSIPTVKQPFIAIQNLVPAPQIPIAMTMALFCQDIGGATWLVAANAIFNNGLRQQLQQRISEIGINPSLIIDAGATSIRQIVQGDRLAAALECYTTAISHVMYLGIGLTLCTFIFGTGLGWKDIRVAKQLQAIKMDSSPSEESASRLTKEEKHSEKAKPVAV</sequence>